<keyword evidence="3" id="KW-1185">Reference proteome</keyword>
<keyword evidence="1" id="KW-1133">Transmembrane helix</keyword>
<accession>A0A7C9PF82</accession>
<feature type="transmembrane region" description="Helical" evidence="1">
    <location>
        <begin position="381"/>
        <end position="402"/>
    </location>
</feature>
<evidence type="ECO:0000313" key="2">
    <source>
        <dbReference type="EMBL" id="NDY90393.1"/>
    </source>
</evidence>
<dbReference type="AlphaFoldDB" id="A0A7C9PF82"/>
<protein>
    <submittedName>
        <fullName evidence="2">HupE/UreJ family protein</fullName>
    </submittedName>
</protein>
<feature type="transmembrane region" description="Helical" evidence="1">
    <location>
        <begin position="347"/>
        <end position="369"/>
    </location>
</feature>
<name>A0A7C9PF82_9BURK</name>
<reference evidence="2 3" key="1">
    <citation type="submission" date="2020-02" db="EMBL/GenBank/DDBJ databases">
        <title>Ideonella bacterium strain TBM-1.</title>
        <authorList>
            <person name="Chen W.-M."/>
        </authorList>
    </citation>
    <scope>NUCLEOTIDE SEQUENCE [LARGE SCALE GENOMIC DNA]</scope>
    <source>
        <strain evidence="2 3">TBM-1</strain>
    </source>
</reference>
<evidence type="ECO:0000313" key="3">
    <source>
        <dbReference type="Proteomes" id="UP000484255"/>
    </source>
</evidence>
<dbReference type="RefSeq" id="WP_163456245.1">
    <property type="nucleotide sequence ID" value="NZ_JAAGOH010000003.1"/>
</dbReference>
<sequence length="436" mass="44557">MSGPPGGRAGRARAWRQGLPWLARLCGVLPLALALLLGLPRSGQAHPMPLSQAWVDTLPQGLRLSLRLPLEPLAQAAGLAPASLTTLPAGAALPTASARALSAYLLAHVGARSDGLGWQVAPPTLRLVDGNKGTAGIGWTHGDGGEDGEGSAHLQATATALWAELLLTAPPGADPRRPTLLLDVVVHQVANHRLQVLLRQDWAGGRAAQPPRPLGVLDLQQTRLPLVLDDMAGPWAAVGALVRDGMRHLAEGADHLLFIALLALAAPWRAGPAPGGAALHGPGATLRRVLALATAFTAGHSLSLAAGSLGGLQVPSGPVELGVALTLLAAAAHAWQPRLLRGEALLTGLLGLVHGLAFSASLLGAGLSLGQQALALGAFNLGIELAQVLVLAALLPPLLWLCRHPRAYQRVRRGGAALGGLMALAWALQRGAGALG</sequence>
<dbReference type="EMBL" id="JAAGOH010000003">
    <property type="protein sequence ID" value="NDY90393.1"/>
    <property type="molecule type" value="Genomic_DNA"/>
</dbReference>
<dbReference type="Proteomes" id="UP000484255">
    <property type="component" value="Unassembled WGS sequence"/>
</dbReference>
<keyword evidence="1" id="KW-0472">Membrane</keyword>
<keyword evidence="1" id="KW-0812">Transmembrane</keyword>
<proteinExistence type="predicted"/>
<dbReference type="InterPro" id="IPR032809">
    <property type="entry name" value="Put_HupE_UreJ"/>
</dbReference>
<comment type="caution">
    <text evidence="2">The sequence shown here is derived from an EMBL/GenBank/DDBJ whole genome shotgun (WGS) entry which is preliminary data.</text>
</comment>
<dbReference type="Pfam" id="PF13795">
    <property type="entry name" value="HupE_UreJ_2"/>
    <property type="match status" value="1"/>
</dbReference>
<gene>
    <name evidence="2" type="ORF">G3A44_04185</name>
</gene>
<feature type="transmembrane region" description="Helical" evidence="1">
    <location>
        <begin position="21"/>
        <end position="39"/>
    </location>
</feature>
<evidence type="ECO:0000256" key="1">
    <source>
        <dbReference type="SAM" id="Phobius"/>
    </source>
</evidence>
<organism evidence="2 3">
    <name type="scientific">Ideonella livida</name>
    <dbReference type="NCBI Taxonomy" id="2707176"/>
    <lineage>
        <taxon>Bacteria</taxon>
        <taxon>Pseudomonadati</taxon>
        <taxon>Pseudomonadota</taxon>
        <taxon>Betaproteobacteria</taxon>
        <taxon>Burkholderiales</taxon>
        <taxon>Sphaerotilaceae</taxon>
        <taxon>Ideonella</taxon>
    </lineage>
</organism>